<keyword evidence="2" id="KW-1185">Reference proteome</keyword>
<protein>
    <submittedName>
        <fullName evidence="1">Uncharacterized protein</fullName>
    </submittedName>
</protein>
<name>A0AAN5DG49_9BILA</name>
<reference evidence="2" key="1">
    <citation type="submission" date="2022-10" db="EMBL/GenBank/DDBJ databases">
        <title>Genome assembly of Pristionchus species.</title>
        <authorList>
            <person name="Yoshida K."/>
            <person name="Sommer R.J."/>
        </authorList>
    </citation>
    <scope>NUCLEOTIDE SEQUENCE [LARGE SCALE GENOMIC DNA]</scope>
    <source>
        <strain evidence="2">RS5460</strain>
    </source>
</reference>
<gene>
    <name evidence="1" type="ORF">PMAYCL1PPCAC_32330</name>
</gene>
<comment type="caution">
    <text evidence="1">The sequence shown here is derived from an EMBL/GenBank/DDBJ whole genome shotgun (WGS) entry which is preliminary data.</text>
</comment>
<dbReference type="EMBL" id="BTRK01000006">
    <property type="protein sequence ID" value="GMR62135.1"/>
    <property type="molecule type" value="Genomic_DNA"/>
</dbReference>
<evidence type="ECO:0000313" key="1">
    <source>
        <dbReference type="EMBL" id="GMR62135.1"/>
    </source>
</evidence>
<evidence type="ECO:0000313" key="2">
    <source>
        <dbReference type="Proteomes" id="UP001328107"/>
    </source>
</evidence>
<sequence length="101" mass="11608">LPLLAPIVHSRINEMRETKRRPMPAGVRLAAVNDEGEEFRELPYHYEVTVDSGEDDNEVFDTVSDNEEFDTVEDARNDGISTGVNHFSYFFLVFIVFLLEL</sequence>
<accession>A0AAN5DG49</accession>
<proteinExistence type="predicted"/>
<feature type="non-terminal residue" evidence="1">
    <location>
        <position position="1"/>
    </location>
</feature>
<dbReference type="Proteomes" id="UP001328107">
    <property type="component" value="Unassembled WGS sequence"/>
</dbReference>
<dbReference type="AlphaFoldDB" id="A0AAN5DG49"/>
<organism evidence="1 2">
    <name type="scientific">Pristionchus mayeri</name>
    <dbReference type="NCBI Taxonomy" id="1317129"/>
    <lineage>
        <taxon>Eukaryota</taxon>
        <taxon>Metazoa</taxon>
        <taxon>Ecdysozoa</taxon>
        <taxon>Nematoda</taxon>
        <taxon>Chromadorea</taxon>
        <taxon>Rhabditida</taxon>
        <taxon>Rhabditina</taxon>
        <taxon>Diplogasteromorpha</taxon>
        <taxon>Diplogasteroidea</taxon>
        <taxon>Neodiplogasteridae</taxon>
        <taxon>Pristionchus</taxon>
    </lineage>
</organism>